<gene>
    <name evidence="2" type="ORF">MBHS_04690</name>
</gene>
<name>A0A1H6FFJ4_9GAMM</name>
<dbReference type="GO" id="GO:0020037">
    <property type="term" value="F:heme binding"/>
    <property type="evidence" value="ECO:0007669"/>
    <property type="project" value="InterPro"/>
</dbReference>
<evidence type="ECO:0008006" key="4">
    <source>
        <dbReference type="Google" id="ProtNLM"/>
    </source>
</evidence>
<keyword evidence="3" id="KW-1185">Reference proteome</keyword>
<dbReference type="GO" id="GO:0022900">
    <property type="term" value="P:electron transport chain"/>
    <property type="evidence" value="ECO:0007669"/>
    <property type="project" value="InterPro"/>
</dbReference>
<reference evidence="2 3" key="1">
    <citation type="submission" date="2016-10" db="EMBL/GenBank/DDBJ databases">
        <authorList>
            <person name="de Groot N.N."/>
        </authorList>
    </citation>
    <scope>NUCLEOTIDE SEQUENCE [LARGE SCALE GENOMIC DNA]</scope>
    <source>
        <strain evidence="2">MBHS1</strain>
    </source>
</reference>
<dbReference type="AlphaFoldDB" id="A0A1H6FFJ4"/>
<dbReference type="RefSeq" id="WP_103922310.1">
    <property type="nucleotide sequence ID" value="NZ_FMSV02000556.1"/>
</dbReference>
<dbReference type="SUPFAM" id="SSF47175">
    <property type="entry name" value="Cytochromes"/>
    <property type="match status" value="1"/>
</dbReference>
<protein>
    <recommendedName>
        <fullName evidence="4">Cytochrome C</fullName>
    </recommendedName>
</protein>
<dbReference type="InterPro" id="IPR010980">
    <property type="entry name" value="Cyt_c/b562"/>
</dbReference>
<feature type="chain" id="PRO_5014971045" description="Cytochrome C" evidence="1">
    <location>
        <begin position="23"/>
        <end position="144"/>
    </location>
</feature>
<evidence type="ECO:0000256" key="1">
    <source>
        <dbReference type="SAM" id="SignalP"/>
    </source>
</evidence>
<keyword evidence="1" id="KW-0732">Signal</keyword>
<dbReference type="GO" id="GO:0005506">
    <property type="term" value="F:iron ion binding"/>
    <property type="evidence" value="ECO:0007669"/>
    <property type="project" value="InterPro"/>
</dbReference>
<evidence type="ECO:0000313" key="2">
    <source>
        <dbReference type="EMBL" id="SEH08797.1"/>
    </source>
</evidence>
<dbReference type="EMBL" id="FMSV02000556">
    <property type="protein sequence ID" value="SEH08797.1"/>
    <property type="molecule type" value="Genomic_DNA"/>
</dbReference>
<dbReference type="Proteomes" id="UP000236724">
    <property type="component" value="Unassembled WGS sequence"/>
</dbReference>
<dbReference type="Gene3D" id="1.20.120.10">
    <property type="entry name" value="Cytochrome c/b562"/>
    <property type="match status" value="1"/>
</dbReference>
<organism evidence="2 3">
    <name type="scientific">Candidatus Venteria ishoeyi</name>
    <dbReference type="NCBI Taxonomy" id="1899563"/>
    <lineage>
        <taxon>Bacteria</taxon>
        <taxon>Pseudomonadati</taxon>
        <taxon>Pseudomonadota</taxon>
        <taxon>Gammaproteobacteria</taxon>
        <taxon>Thiotrichales</taxon>
        <taxon>Thiotrichaceae</taxon>
        <taxon>Venteria</taxon>
    </lineage>
</organism>
<accession>A0A1H6FFJ4</accession>
<dbReference type="OrthoDB" id="1150802at2"/>
<dbReference type="GO" id="GO:0009055">
    <property type="term" value="F:electron transfer activity"/>
    <property type="evidence" value="ECO:0007669"/>
    <property type="project" value="InterPro"/>
</dbReference>
<proteinExistence type="predicted"/>
<feature type="signal peptide" evidence="1">
    <location>
        <begin position="1"/>
        <end position="22"/>
    </location>
</feature>
<evidence type="ECO:0000313" key="3">
    <source>
        <dbReference type="Proteomes" id="UP000236724"/>
    </source>
</evidence>
<sequence>MKQTIYKFLTAIYLISSVSAFAAEDNNPDKRISLGLNATEKVAFLTEMQQMLASIQGILIGMGEDDRQKIMNSARASGNKMARATPESIKQKLPPAFKALGGPTHMLFEELAIYAETDDMDMLAAFSGKLMQQCMNCHAMFKVD</sequence>